<protein>
    <submittedName>
        <fullName evidence="4">Uncharacterized protein</fullName>
    </submittedName>
</protein>
<evidence type="ECO:0000256" key="1">
    <source>
        <dbReference type="SAM" id="Coils"/>
    </source>
</evidence>
<feature type="coiled-coil region" evidence="1">
    <location>
        <begin position="102"/>
        <end position="136"/>
    </location>
</feature>
<comment type="caution">
    <text evidence="4">The sequence shown here is derived from an EMBL/GenBank/DDBJ whole genome shotgun (WGS) entry which is preliminary data.</text>
</comment>
<feature type="compositionally biased region" description="Basic and acidic residues" evidence="2">
    <location>
        <begin position="176"/>
        <end position="185"/>
    </location>
</feature>
<dbReference type="OrthoDB" id="436479at2759"/>
<sequence length="716" mass="78836">MKQKMCINMLMLAICWTASLAFKLSGSNAPIKFSDSHNETSNKIIEEVVSENLQADMKDIHGIPNPMGDNESENNETNEGFGDLAKNLEFLLLKVVQLETVAEMHEARIETQQLQIDEHRKVIEAQQKEIEALKGEGREGGPTGGLFLEIEHKDAQTRLSEAQNILTTVIKKHTRQRETRKFHEDPESEVEEPEVELAGEGATSQQSSSTDESVSWPWKHRRRRWNPVHIAKSVADTMSDGYNAAKDKAKWLAENTINTVEVAIKVLSNGFSDFGASCPHRTAAGFVNFDMGNGLRIRFGSFSCKISLIGQSTGLFGFDLGTHQIPFPSELRAIGHVGWDLAHHCAGHHNHLTVGKCLARLLAEKAPPLDFLPEQVRKVTDGRINELFPGHFGILGHIGWEVMHHCPGHHNHIEVTKCLARSLAKYAPPFDFLPDHFKVFQHVGFEVIHNCGTNHNHVEVTKCLASSVAKYAGTDFLPGPMKALAGGDLPLSFLPGPVQVLAGGKLSTIIECAQPNSHGDLIKCLGSKIIASVPPLNFLNRLGDIFTEFIEVFAKVASTVATSAMKEGQSLLQIAAASEFPAAGAPPQVHHRGANLLISTHSERAPSARPSSFLQKGDDEKPPAAVSFSFEDYGPEAHTLVTQFQGRETSTGSCLAFAPKNMTGSNNQATEADWKAKSEDDFVELKPWAVPCGNQWMKTKWDKWQGDFFSRVEMYT</sequence>
<accession>A0A812XE53</accession>
<proteinExistence type="predicted"/>
<evidence type="ECO:0000313" key="4">
    <source>
        <dbReference type="EMBL" id="CAE7731163.1"/>
    </source>
</evidence>
<evidence type="ECO:0000256" key="3">
    <source>
        <dbReference type="SAM" id="SignalP"/>
    </source>
</evidence>
<dbReference type="AlphaFoldDB" id="A0A812XE53"/>
<feature type="compositionally biased region" description="Acidic residues" evidence="2">
    <location>
        <begin position="186"/>
        <end position="197"/>
    </location>
</feature>
<keyword evidence="1" id="KW-0175">Coiled coil</keyword>
<keyword evidence="3" id="KW-0732">Signal</keyword>
<feature type="chain" id="PRO_5032409131" evidence="3">
    <location>
        <begin position="22"/>
        <end position="716"/>
    </location>
</feature>
<organism evidence="4 5">
    <name type="scientific">Symbiodinium necroappetens</name>
    <dbReference type="NCBI Taxonomy" id="1628268"/>
    <lineage>
        <taxon>Eukaryota</taxon>
        <taxon>Sar</taxon>
        <taxon>Alveolata</taxon>
        <taxon>Dinophyceae</taxon>
        <taxon>Suessiales</taxon>
        <taxon>Symbiodiniaceae</taxon>
        <taxon>Symbiodinium</taxon>
    </lineage>
</organism>
<feature type="signal peptide" evidence="3">
    <location>
        <begin position="1"/>
        <end position="21"/>
    </location>
</feature>
<evidence type="ECO:0000256" key="2">
    <source>
        <dbReference type="SAM" id="MobiDB-lite"/>
    </source>
</evidence>
<name>A0A812XE53_9DINO</name>
<feature type="region of interest" description="Disordered" evidence="2">
    <location>
        <begin position="601"/>
        <end position="621"/>
    </location>
</feature>
<feature type="compositionally biased region" description="Low complexity" evidence="2">
    <location>
        <begin position="198"/>
        <end position="210"/>
    </location>
</feature>
<reference evidence="4" key="1">
    <citation type="submission" date="2021-02" db="EMBL/GenBank/DDBJ databases">
        <authorList>
            <person name="Dougan E. K."/>
            <person name="Rhodes N."/>
            <person name="Thang M."/>
            <person name="Chan C."/>
        </authorList>
    </citation>
    <scope>NUCLEOTIDE SEQUENCE</scope>
</reference>
<keyword evidence="5" id="KW-1185">Reference proteome</keyword>
<dbReference type="EMBL" id="CAJNJA010037275">
    <property type="protein sequence ID" value="CAE7731163.1"/>
    <property type="molecule type" value="Genomic_DNA"/>
</dbReference>
<dbReference type="Proteomes" id="UP000601435">
    <property type="component" value="Unassembled WGS sequence"/>
</dbReference>
<evidence type="ECO:0000313" key="5">
    <source>
        <dbReference type="Proteomes" id="UP000601435"/>
    </source>
</evidence>
<feature type="region of interest" description="Disordered" evidence="2">
    <location>
        <begin position="173"/>
        <end position="218"/>
    </location>
</feature>
<gene>
    <name evidence="4" type="ORF">SNEC2469_LOCUS21125</name>
</gene>